<feature type="transmembrane region" description="Helical" evidence="6">
    <location>
        <begin position="226"/>
        <end position="249"/>
    </location>
</feature>
<keyword evidence="4 6" id="KW-1133">Transmembrane helix</keyword>
<dbReference type="KEGG" id="ntn:D5366_10125"/>
<evidence type="ECO:0000256" key="6">
    <source>
        <dbReference type="SAM" id="Phobius"/>
    </source>
</evidence>
<dbReference type="RefSeq" id="WP_141493480.1">
    <property type="nucleotide sequence ID" value="NZ_CP032485.1"/>
</dbReference>
<evidence type="ECO:0000313" key="9">
    <source>
        <dbReference type="Proteomes" id="UP000317214"/>
    </source>
</evidence>
<keyword evidence="5 6" id="KW-0472">Membrane</keyword>
<feature type="transmembrane region" description="Helical" evidence="6">
    <location>
        <begin position="322"/>
        <end position="343"/>
    </location>
</feature>
<feature type="transmembrane region" description="Helical" evidence="6">
    <location>
        <begin position="12"/>
        <end position="31"/>
    </location>
</feature>
<gene>
    <name evidence="8" type="ORF">D5366_10125</name>
</gene>
<evidence type="ECO:0000313" key="8">
    <source>
        <dbReference type="EMBL" id="QDH25508.1"/>
    </source>
</evidence>
<dbReference type="PIRSF" id="PIRSF006060">
    <property type="entry name" value="AA_transporter"/>
    <property type="match status" value="1"/>
</dbReference>
<dbReference type="Gene3D" id="1.20.1740.10">
    <property type="entry name" value="Amino acid/polyamine transporter I"/>
    <property type="match status" value="1"/>
</dbReference>
<sequence length="435" mass="47090">MTQTLDHSLHPRHIVMISIGGIIGAGFFIGASGPISMAGPGVIVTYAFSGLLTIFESLMLRDIALNSVEPGSFIMSLRSILGRSLGFIAGWTYWIIWVVTLAIEVIGASDLIREWIHIPFTLIELIVLSIVTGANLVSVRNYGEVEYWLSIIKIMALVSFILISLGSLFLGIHAMENMHSASGFLPNGLTALFAAAPTVVYSMSGSEVATIAALESGDPRGNASRLSRVVALSVTSLYFFSIVALLSLVSWDKIMPGQSPFLYALNIIHMPFASTVMTIIILTSMLSTLNSGIYATSRITFEMAEVGDALASFKKLDVRNNLPVRAILLCSLGTLLVAILAIISPNLVFAFLASASGAMIILHYGLITTARVILSKKNLWKAWVTFILLLVVIVSMVIIPSARYELVAGILAFFIVGVAEKITRARRKKWCAFSR</sequence>
<feature type="transmembrane region" description="Helical" evidence="6">
    <location>
        <begin position="261"/>
        <end position="282"/>
    </location>
</feature>
<dbReference type="EMBL" id="CP032485">
    <property type="protein sequence ID" value="QDH25508.1"/>
    <property type="molecule type" value="Genomic_DNA"/>
</dbReference>
<dbReference type="AlphaFoldDB" id="A0A4Y6V9B9"/>
<name>A0A4Y6V9B9_9PROT</name>
<reference evidence="8 9" key="1">
    <citation type="submission" date="2018-09" db="EMBL/GenBank/DDBJ databases">
        <title>The complete genome sequence of Neokomagataea tanensis NBRC 106556(T).</title>
        <authorList>
            <person name="Chua K.-O."/>
            <person name="See-Too W.-S."/>
            <person name="Hong K.-W."/>
            <person name="Yin W.-F."/>
            <person name="Chan K.-G."/>
        </authorList>
    </citation>
    <scope>NUCLEOTIDE SEQUENCE [LARGE SCALE GENOMIC DNA]</scope>
    <source>
        <strain evidence="9">AH13 \ NBRC 106556</strain>
    </source>
</reference>
<feature type="transmembrane region" description="Helical" evidence="6">
    <location>
        <begin position="349"/>
        <end position="367"/>
    </location>
</feature>
<dbReference type="GO" id="GO:0016020">
    <property type="term" value="C:membrane"/>
    <property type="evidence" value="ECO:0007669"/>
    <property type="project" value="UniProtKB-SubCell"/>
</dbReference>
<dbReference type="OrthoDB" id="5297508at2"/>
<organism evidence="8 9">
    <name type="scientific">Neokomagataea tanensis</name>
    <dbReference type="NCBI Taxonomy" id="661191"/>
    <lineage>
        <taxon>Bacteria</taxon>
        <taxon>Pseudomonadati</taxon>
        <taxon>Pseudomonadota</taxon>
        <taxon>Alphaproteobacteria</taxon>
        <taxon>Acetobacterales</taxon>
        <taxon>Acetobacteraceae</taxon>
        <taxon>Neokomagataea</taxon>
    </lineage>
</organism>
<protein>
    <submittedName>
        <fullName evidence="8">Amino acid permease</fullName>
    </submittedName>
</protein>
<evidence type="ECO:0000256" key="4">
    <source>
        <dbReference type="ARBA" id="ARBA00022989"/>
    </source>
</evidence>
<dbReference type="PANTHER" id="PTHR43495:SF5">
    <property type="entry name" value="GAMMA-AMINOBUTYRIC ACID PERMEASE"/>
    <property type="match status" value="1"/>
</dbReference>
<keyword evidence="2" id="KW-0813">Transport</keyword>
<keyword evidence="3 6" id="KW-0812">Transmembrane</keyword>
<feature type="transmembrane region" description="Helical" evidence="6">
    <location>
        <begin position="406"/>
        <end position="423"/>
    </location>
</feature>
<keyword evidence="9" id="KW-1185">Reference proteome</keyword>
<evidence type="ECO:0000259" key="7">
    <source>
        <dbReference type="Pfam" id="PF00324"/>
    </source>
</evidence>
<evidence type="ECO:0000256" key="5">
    <source>
        <dbReference type="ARBA" id="ARBA00023136"/>
    </source>
</evidence>
<accession>A0A4Y6V9B9</accession>
<evidence type="ECO:0000256" key="3">
    <source>
        <dbReference type="ARBA" id="ARBA00022692"/>
    </source>
</evidence>
<evidence type="ECO:0000256" key="2">
    <source>
        <dbReference type="ARBA" id="ARBA00022448"/>
    </source>
</evidence>
<feature type="transmembrane region" description="Helical" evidence="6">
    <location>
        <begin position="37"/>
        <end position="59"/>
    </location>
</feature>
<feature type="transmembrane region" description="Helical" evidence="6">
    <location>
        <begin position="151"/>
        <end position="172"/>
    </location>
</feature>
<comment type="subcellular location">
    <subcellularLocation>
        <location evidence="1">Membrane</location>
        <topology evidence="1">Multi-pass membrane protein</topology>
    </subcellularLocation>
</comment>
<feature type="transmembrane region" description="Helical" evidence="6">
    <location>
        <begin position="192"/>
        <end position="214"/>
    </location>
</feature>
<dbReference type="Proteomes" id="UP000317214">
    <property type="component" value="Chromosome"/>
</dbReference>
<dbReference type="PANTHER" id="PTHR43495">
    <property type="entry name" value="GABA PERMEASE"/>
    <property type="match status" value="1"/>
</dbReference>
<dbReference type="Pfam" id="PF00324">
    <property type="entry name" value="AA_permease"/>
    <property type="match status" value="1"/>
</dbReference>
<feature type="transmembrane region" description="Helical" evidence="6">
    <location>
        <begin position="80"/>
        <end position="103"/>
    </location>
</feature>
<feature type="domain" description="Amino acid permease/ SLC12A" evidence="7">
    <location>
        <begin position="13"/>
        <end position="399"/>
    </location>
</feature>
<proteinExistence type="predicted"/>
<evidence type="ECO:0000256" key="1">
    <source>
        <dbReference type="ARBA" id="ARBA00004141"/>
    </source>
</evidence>
<dbReference type="InterPro" id="IPR004841">
    <property type="entry name" value="AA-permease/SLC12A_dom"/>
</dbReference>
<dbReference type="GO" id="GO:0055085">
    <property type="term" value="P:transmembrane transport"/>
    <property type="evidence" value="ECO:0007669"/>
    <property type="project" value="InterPro"/>
</dbReference>
<feature type="transmembrane region" description="Helical" evidence="6">
    <location>
        <begin position="379"/>
        <end position="400"/>
    </location>
</feature>
<feature type="transmembrane region" description="Helical" evidence="6">
    <location>
        <begin position="115"/>
        <end position="139"/>
    </location>
</feature>